<evidence type="ECO:0000259" key="2">
    <source>
        <dbReference type="Pfam" id="PF14522"/>
    </source>
</evidence>
<sequence>MKRRTNNFLALLCILTLSTLLITANNALSTDQGSNEKYDEDTYGPAERIEFHHPAKQTFFDHPVHTLALGLECDSCHDGLFEMEAGAAEANDDFNMKSLAEGKYCGACHDGTTAFDANSNCGSCHTAPEDTIYFTKPVTAVIFDHTSHSGLGIGCEECHSELFKMKIGDAETKADFTMKYIYHDAKEVKYCGVCHNGEIAFPSTSRCNVCHIGVKGYNRAKGKTTGNGEDAGHH</sequence>
<dbReference type="NCBIfam" id="TIGR04257">
    <property type="entry name" value="nanowire_3heme"/>
    <property type="match status" value="2"/>
</dbReference>
<dbReference type="EMBL" id="JACNJZ010000079">
    <property type="protein sequence ID" value="MBC8317272.1"/>
    <property type="molecule type" value="Genomic_DNA"/>
</dbReference>
<accession>A0A8J6TFD7</accession>
<evidence type="ECO:0000256" key="1">
    <source>
        <dbReference type="SAM" id="SignalP"/>
    </source>
</evidence>
<feature type="signal peptide" evidence="1">
    <location>
        <begin position="1"/>
        <end position="29"/>
    </location>
</feature>
<keyword evidence="1" id="KW-0732">Signal</keyword>
<comment type="caution">
    <text evidence="3">The sequence shown here is derived from an EMBL/GenBank/DDBJ whole genome shotgun (WGS) entry which is preliminary data.</text>
</comment>
<feature type="domain" description="Cytochrome c7-like" evidence="2">
    <location>
        <begin position="141"/>
        <end position="211"/>
    </location>
</feature>
<reference evidence="3 4" key="1">
    <citation type="submission" date="2020-08" db="EMBL/GenBank/DDBJ databases">
        <title>Bridging the membrane lipid divide: bacteria of the FCB group superphylum have the potential to synthesize archaeal ether lipids.</title>
        <authorList>
            <person name="Villanueva L."/>
            <person name="Von Meijenfeldt F.A.B."/>
            <person name="Westbye A.B."/>
            <person name="Yadav S."/>
            <person name="Hopmans E.C."/>
            <person name="Dutilh B.E."/>
            <person name="Sinninghe Damste J.S."/>
        </authorList>
    </citation>
    <scope>NUCLEOTIDE SEQUENCE [LARGE SCALE GENOMIC DNA]</scope>
    <source>
        <strain evidence="3">NIOZ-UU47</strain>
    </source>
</reference>
<name>A0A8J6TFD7_9BACT</name>
<evidence type="ECO:0000313" key="4">
    <source>
        <dbReference type="Proteomes" id="UP000614424"/>
    </source>
</evidence>
<dbReference type="PANTHER" id="PTHR39425:SF1">
    <property type="entry name" value="CYTOCHROME C7-LIKE DOMAIN-CONTAINING PROTEIN"/>
    <property type="match status" value="1"/>
</dbReference>
<dbReference type="SUPFAM" id="SSF48695">
    <property type="entry name" value="Multiheme cytochromes"/>
    <property type="match status" value="2"/>
</dbReference>
<proteinExistence type="predicted"/>
<dbReference type="PANTHER" id="PTHR39425">
    <property type="entry name" value="LIPOPROTEIN CYTOCHROME C"/>
    <property type="match status" value="1"/>
</dbReference>
<dbReference type="Proteomes" id="UP000614424">
    <property type="component" value="Unassembled WGS sequence"/>
</dbReference>
<evidence type="ECO:0000313" key="3">
    <source>
        <dbReference type="EMBL" id="MBC8317272.1"/>
    </source>
</evidence>
<feature type="chain" id="PRO_5035180573" description="Cytochrome c7-like domain-containing protein" evidence="1">
    <location>
        <begin position="30"/>
        <end position="234"/>
    </location>
</feature>
<dbReference type="InterPro" id="IPR029467">
    <property type="entry name" value="Cyt_c7-like"/>
</dbReference>
<dbReference type="AlphaFoldDB" id="A0A8J6TFD7"/>
<organism evidence="3 4">
    <name type="scientific">Candidatus Desulfobia pelagia</name>
    <dbReference type="NCBI Taxonomy" id="2841692"/>
    <lineage>
        <taxon>Bacteria</taxon>
        <taxon>Pseudomonadati</taxon>
        <taxon>Thermodesulfobacteriota</taxon>
        <taxon>Desulfobulbia</taxon>
        <taxon>Desulfobulbales</taxon>
        <taxon>Desulfobulbaceae</taxon>
        <taxon>Candidatus Desulfobia</taxon>
    </lineage>
</organism>
<gene>
    <name evidence="3" type="ORF">H8E41_05160</name>
</gene>
<dbReference type="InterPro" id="IPR026352">
    <property type="entry name" value="Nanowire_3heme"/>
</dbReference>
<feature type="domain" description="Cytochrome c7-like" evidence="2">
    <location>
        <begin position="60"/>
        <end position="126"/>
    </location>
</feature>
<dbReference type="InterPro" id="IPR036280">
    <property type="entry name" value="Multihaem_cyt_sf"/>
</dbReference>
<dbReference type="Pfam" id="PF14522">
    <property type="entry name" value="Cytochrome_C7"/>
    <property type="match status" value="2"/>
</dbReference>
<protein>
    <recommendedName>
        <fullName evidence="2">Cytochrome c7-like domain-containing protein</fullName>
    </recommendedName>
</protein>
<dbReference type="Gene3D" id="3.90.10.10">
    <property type="entry name" value="Cytochrome C3"/>
    <property type="match status" value="2"/>
</dbReference>